<organism evidence="2 3">
    <name type="scientific">Araneus ventricosus</name>
    <name type="common">Orbweaver spider</name>
    <name type="synonym">Epeira ventricosa</name>
    <dbReference type="NCBI Taxonomy" id="182803"/>
    <lineage>
        <taxon>Eukaryota</taxon>
        <taxon>Metazoa</taxon>
        <taxon>Ecdysozoa</taxon>
        <taxon>Arthropoda</taxon>
        <taxon>Chelicerata</taxon>
        <taxon>Arachnida</taxon>
        <taxon>Araneae</taxon>
        <taxon>Araneomorphae</taxon>
        <taxon>Entelegynae</taxon>
        <taxon>Araneoidea</taxon>
        <taxon>Araneidae</taxon>
        <taxon>Araneus</taxon>
    </lineage>
</organism>
<evidence type="ECO:0000313" key="3">
    <source>
        <dbReference type="Proteomes" id="UP000499080"/>
    </source>
</evidence>
<reference evidence="2 3" key="1">
    <citation type="journal article" date="2019" name="Sci. Rep.">
        <title>Orb-weaving spider Araneus ventricosus genome elucidates the spidroin gene catalogue.</title>
        <authorList>
            <person name="Kono N."/>
            <person name="Nakamura H."/>
            <person name="Ohtoshi R."/>
            <person name="Moran D.A.P."/>
            <person name="Shinohara A."/>
            <person name="Yoshida Y."/>
            <person name="Fujiwara M."/>
            <person name="Mori M."/>
            <person name="Tomita M."/>
            <person name="Arakawa K."/>
        </authorList>
    </citation>
    <scope>NUCLEOTIDE SEQUENCE [LARGE SCALE GENOMIC DNA]</scope>
</reference>
<evidence type="ECO:0000256" key="1">
    <source>
        <dbReference type="SAM" id="MobiDB-lite"/>
    </source>
</evidence>
<protein>
    <submittedName>
        <fullName evidence="2">Uncharacterized protein</fullName>
    </submittedName>
</protein>
<feature type="compositionally biased region" description="Polar residues" evidence="1">
    <location>
        <begin position="14"/>
        <end position="25"/>
    </location>
</feature>
<gene>
    <name evidence="2" type="ORF">AVEN_34953_1</name>
</gene>
<proteinExistence type="predicted"/>
<dbReference type="AlphaFoldDB" id="A0A4Y2VKE1"/>
<dbReference type="Proteomes" id="UP000499080">
    <property type="component" value="Unassembled WGS sequence"/>
</dbReference>
<name>A0A4Y2VKE1_ARAVE</name>
<evidence type="ECO:0000313" key="2">
    <source>
        <dbReference type="EMBL" id="GBO25783.1"/>
    </source>
</evidence>
<sequence length="126" mass="14572">MEKGCGVALIPKRSPTSPQPFSSERISQQSVFGLKMEPNSFPELKPSWNRFLTPRPIPPQNFLLVPLMSALHIKRWARFLSIPVEDTPWNERGCRGWGLAWNKFQPHRIRDQRNFDTFEEVGGRGL</sequence>
<feature type="region of interest" description="Disordered" evidence="1">
    <location>
        <begin position="1"/>
        <end position="25"/>
    </location>
</feature>
<keyword evidence="3" id="KW-1185">Reference proteome</keyword>
<dbReference type="EMBL" id="BGPR01048773">
    <property type="protein sequence ID" value="GBO25783.1"/>
    <property type="molecule type" value="Genomic_DNA"/>
</dbReference>
<comment type="caution">
    <text evidence="2">The sequence shown here is derived from an EMBL/GenBank/DDBJ whole genome shotgun (WGS) entry which is preliminary data.</text>
</comment>
<accession>A0A4Y2VKE1</accession>